<dbReference type="CDD" id="cd00302">
    <property type="entry name" value="cytochrome_P450"/>
    <property type="match status" value="1"/>
</dbReference>
<dbReference type="RefSeq" id="WP_167928012.1">
    <property type="nucleotide sequence ID" value="NZ_JAATVY010000025.1"/>
</dbReference>
<evidence type="ECO:0000256" key="3">
    <source>
        <dbReference type="RuleBase" id="RU000461"/>
    </source>
</evidence>
<dbReference type="SUPFAM" id="SSF48264">
    <property type="entry name" value="Cytochrome P450"/>
    <property type="match status" value="1"/>
</dbReference>
<dbReference type="PROSITE" id="PS00086">
    <property type="entry name" value="CYTOCHROME_P450"/>
    <property type="match status" value="1"/>
</dbReference>
<comment type="similarity">
    <text evidence="2 3">Belongs to the cytochrome P450 family.</text>
</comment>
<evidence type="ECO:0000256" key="1">
    <source>
        <dbReference type="ARBA" id="ARBA00001971"/>
    </source>
</evidence>
<dbReference type="Proteomes" id="UP000722989">
    <property type="component" value="Unassembled WGS sequence"/>
</dbReference>
<evidence type="ECO:0000313" key="6">
    <source>
        <dbReference type="Proteomes" id="UP000722989"/>
    </source>
</evidence>
<sequence length="451" mass="48229">MSGCDQPAAADFLADPLDWLCTASRAGPVAVVSDTGPVLSHQETAVGAVGVFGPALVRRVLGDIETFAMPAPISARHELPPPLANLSSALFSMSGSLHRSRQQLLARLLGPAFAVDQDVAIDRGIEAFLPGWSPGREVGLIQEMRRLARCVAEQVLFGADGNAAAGIGLAIQRYFGLRRCFASRSSPCEPAQLDALVEQGLLVDGLLRGRVQALLRARPGGATGVLGRLCQLTSDRSLGLSEDELVAHACVLFMSSSEPIATAMTWIMLALSQHPEFRADIRAEQRDPVAGTGSVRGVVREVLRLVPPSAIMMRLTRRDVVLAGVLLPALCEVIISPFVEHRRPDVFPEPHRLWPQRWLAGRVDAAHFIPFGGGARACLGRRVALATLERGTAVLLSAADPVLAKPQWIDWQMNVTLLPTTDPVMRLESPDGAPARGSILSGPASDLLQRT</sequence>
<evidence type="ECO:0000256" key="4">
    <source>
        <dbReference type="SAM" id="MobiDB-lite"/>
    </source>
</evidence>
<dbReference type="PRINTS" id="PR00385">
    <property type="entry name" value="P450"/>
</dbReference>
<keyword evidence="3" id="KW-0479">Metal-binding</keyword>
<dbReference type="InterPro" id="IPR050121">
    <property type="entry name" value="Cytochrome_P450_monoxygenase"/>
</dbReference>
<gene>
    <name evidence="5" type="ORF">HC031_25800</name>
</gene>
<comment type="cofactor">
    <cofactor evidence="1">
        <name>heme</name>
        <dbReference type="ChEBI" id="CHEBI:30413"/>
    </cofactor>
</comment>
<reference evidence="5 6" key="1">
    <citation type="submission" date="2020-03" db="EMBL/GenBank/DDBJ databases">
        <title>WGS of the type strain of Planosporangium spp.</title>
        <authorList>
            <person name="Thawai C."/>
        </authorList>
    </citation>
    <scope>NUCLEOTIDE SEQUENCE [LARGE SCALE GENOMIC DNA]</scope>
    <source>
        <strain evidence="5 6">TBRC 5610</strain>
    </source>
</reference>
<keyword evidence="3" id="KW-0560">Oxidoreductase</keyword>
<dbReference type="Gene3D" id="1.10.630.10">
    <property type="entry name" value="Cytochrome P450"/>
    <property type="match status" value="1"/>
</dbReference>
<dbReference type="PANTHER" id="PTHR24305:SF166">
    <property type="entry name" value="CYTOCHROME P450 12A4, MITOCHONDRIAL-RELATED"/>
    <property type="match status" value="1"/>
</dbReference>
<dbReference type="InterPro" id="IPR001128">
    <property type="entry name" value="Cyt_P450"/>
</dbReference>
<dbReference type="Pfam" id="PF00067">
    <property type="entry name" value="p450"/>
    <property type="match status" value="1"/>
</dbReference>
<keyword evidence="6" id="KW-1185">Reference proteome</keyword>
<keyword evidence="3" id="KW-0349">Heme</keyword>
<dbReference type="PRINTS" id="PR00463">
    <property type="entry name" value="EP450I"/>
</dbReference>
<evidence type="ECO:0000313" key="5">
    <source>
        <dbReference type="EMBL" id="NJC73105.1"/>
    </source>
</evidence>
<keyword evidence="3" id="KW-0408">Iron</keyword>
<accession>A0ABX0Y6C0</accession>
<dbReference type="PANTHER" id="PTHR24305">
    <property type="entry name" value="CYTOCHROME P450"/>
    <property type="match status" value="1"/>
</dbReference>
<dbReference type="InterPro" id="IPR002401">
    <property type="entry name" value="Cyt_P450_E_grp-I"/>
</dbReference>
<proteinExistence type="inferred from homology"/>
<dbReference type="InterPro" id="IPR017972">
    <property type="entry name" value="Cyt_P450_CS"/>
</dbReference>
<evidence type="ECO:0000256" key="2">
    <source>
        <dbReference type="ARBA" id="ARBA00010617"/>
    </source>
</evidence>
<feature type="region of interest" description="Disordered" evidence="4">
    <location>
        <begin position="427"/>
        <end position="451"/>
    </location>
</feature>
<comment type="caution">
    <text evidence="5">The sequence shown here is derived from an EMBL/GenBank/DDBJ whole genome shotgun (WGS) entry which is preliminary data.</text>
</comment>
<dbReference type="EMBL" id="JAATVY010000025">
    <property type="protein sequence ID" value="NJC73105.1"/>
    <property type="molecule type" value="Genomic_DNA"/>
</dbReference>
<keyword evidence="3" id="KW-0503">Monooxygenase</keyword>
<name>A0ABX0Y6C0_9ACTN</name>
<protein>
    <submittedName>
        <fullName evidence="5">Cytochrome P450</fullName>
    </submittedName>
</protein>
<dbReference type="InterPro" id="IPR036396">
    <property type="entry name" value="Cyt_P450_sf"/>
</dbReference>
<organism evidence="5 6">
    <name type="scientific">Planosporangium thailandense</name>
    <dbReference type="NCBI Taxonomy" id="765197"/>
    <lineage>
        <taxon>Bacteria</taxon>
        <taxon>Bacillati</taxon>
        <taxon>Actinomycetota</taxon>
        <taxon>Actinomycetes</taxon>
        <taxon>Micromonosporales</taxon>
        <taxon>Micromonosporaceae</taxon>
        <taxon>Planosporangium</taxon>
    </lineage>
</organism>